<evidence type="ECO:0000256" key="2">
    <source>
        <dbReference type="ARBA" id="ARBA00022692"/>
    </source>
</evidence>
<proteinExistence type="predicted"/>
<protein>
    <recommendedName>
        <fullName evidence="7">SUN domain-containing protein</fullName>
    </recommendedName>
</protein>
<dbReference type="Pfam" id="PF07738">
    <property type="entry name" value="Sad1_UNC"/>
    <property type="match status" value="1"/>
</dbReference>
<dbReference type="InterPro" id="IPR045119">
    <property type="entry name" value="SUN1-5"/>
</dbReference>
<evidence type="ECO:0000256" key="1">
    <source>
        <dbReference type="ARBA" id="ARBA00004370"/>
    </source>
</evidence>
<dbReference type="AlphaFoldDB" id="A0A2G5U7G4"/>
<keyword evidence="5" id="KW-0175">Coiled coil</keyword>
<feature type="region of interest" description="Disordered" evidence="6">
    <location>
        <begin position="1"/>
        <end position="47"/>
    </location>
</feature>
<dbReference type="Gene3D" id="2.60.120.260">
    <property type="entry name" value="Galactose-binding domain-like"/>
    <property type="match status" value="1"/>
</dbReference>
<evidence type="ECO:0000313" key="9">
    <source>
        <dbReference type="Proteomes" id="UP000230233"/>
    </source>
</evidence>
<dbReference type="GO" id="GO:0034993">
    <property type="term" value="C:meiotic nuclear membrane microtubule tethering complex"/>
    <property type="evidence" value="ECO:0007669"/>
    <property type="project" value="TreeGrafter"/>
</dbReference>
<accession>A0A2G5U7G4</accession>
<keyword evidence="4" id="KW-0472">Membrane</keyword>
<keyword evidence="2" id="KW-0812">Transmembrane</keyword>
<evidence type="ECO:0000256" key="3">
    <source>
        <dbReference type="ARBA" id="ARBA00022989"/>
    </source>
</evidence>
<keyword evidence="9" id="KW-1185">Reference proteome</keyword>
<comment type="caution">
    <text evidence="8">The sequence shown here is derived from an EMBL/GenBank/DDBJ whole genome shotgun (WGS) entry which is preliminary data.</text>
</comment>
<sequence length="321" mass="36916">MEKEPNPQEVEASETERLTSNAPTTSYTEIEETEKTETTASDEPPRRPGACCRFICRNFLHFSIEIVLLTLLLMQRSKNEKLLTDITNSNMTIQNLKSEIKILRDNLDWEVTRNMARSSRILNPGIQTKLMRSNTTGETGKSSENRANSLPIPLGMYIRFNAASYMDGARVIRNESSGWNRFSKFSRDQSGYVLFERDRIPLGKSWCSDEKQPFLTIRLSRNTTPLAVSYQHTKEYGGKIPYGAPKIYDVFACIDWSCNETFLIVENCTYGIPGKSYKGNEQICNVTERLYDKEFSNVTRQQVNLLEMFNDNFQDRNIRAV</sequence>
<dbReference type="PANTHER" id="PTHR12911:SF2">
    <property type="entry name" value="SUN DOMAIN-CONTAINING PROTEIN 1"/>
    <property type="match status" value="1"/>
</dbReference>
<dbReference type="STRING" id="1611254.A0A2G5U7G4"/>
<reference evidence="9" key="1">
    <citation type="submission" date="2017-10" db="EMBL/GenBank/DDBJ databases">
        <title>Rapid genome shrinkage in a self-fertile nematode reveals novel sperm competition proteins.</title>
        <authorList>
            <person name="Yin D."/>
            <person name="Schwarz E.M."/>
            <person name="Thomas C.G."/>
            <person name="Felde R.L."/>
            <person name="Korf I.F."/>
            <person name="Cutter A.D."/>
            <person name="Schartner C.M."/>
            <person name="Ralston E.J."/>
            <person name="Meyer B.J."/>
            <person name="Haag E.S."/>
        </authorList>
    </citation>
    <scope>NUCLEOTIDE SEQUENCE [LARGE SCALE GENOMIC DNA]</scope>
    <source>
        <strain evidence="9">JU1422</strain>
    </source>
</reference>
<evidence type="ECO:0000256" key="6">
    <source>
        <dbReference type="SAM" id="MobiDB-lite"/>
    </source>
</evidence>
<evidence type="ECO:0000256" key="4">
    <source>
        <dbReference type="ARBA" id="ARBA00023136"/>
    </source>
</evidence>
<evidence type="ECO:0000259" key="7">
    <source>
        <dbReference type="Pfam" id="PF07738"/>
    </source>
</evidence>
<dbReference type="PANTHER" id="PTHR12911">
    <property type="entry name" value="SAD1/UNC-84-LIKE PROTEIN-RELATED"/>
    <property type="match status" value="1"/>
</dbReference>
<feature type="domain" description="SUN" evidence="7">
    <location>
        <begin position="193"/>
        <end position="276"/>
    </location>
</feature>
<evidence type="ECO:0000256" key="5">
    <source>
        <dbReference type="SAM" id="Coils"/>
    </source>
</evidence>
<dbReference type="EMBL" id="PDUG01000004">
    <property type="protein sequence ID" value="PIC35475.1"/>
    <property type="molecule type" value="Genomic_DNA"/>
</dbReference>
<keyword evidence="3" id="KW-1133">Transmembrane helix</keyword>
<comment type="subcellular location">
    <subcellularLocation>
        <location evidence="1">Membrane</location>
    </subcellularLocation>
</comment>
<organism evidence="8 9">
    <name type="scientific">Caenorhabditis nigoni</name>
    <dbReference type="NCBI Taxonomy" id="1611254"/>
    <lineage>
        <taxon>Eukaryota</taxon>
        <taxon>Metazoa</taxon>
        <taxon>Ecdysozoa</taxon>
        <taxon>Nematoda</taxon>
        <taxon>Chromadorea</taxon>
        <taxon>Rhabditida</taxon>
        <taxon>Rhabditina</taxon>
        <taxon>Rhabditomorpha</taxon>
        <taxon>Rhabditoidea</taxon>
        <taxon>Rhabditidae</taxon>
        <taxon>Peloderinae</taxon>
        <taxon>Caenorhabditis</taxon>
    </lineage>
</organism>
<gene>
    <name evidence="8" type="primary">Cnig_chr_IV.g14826</name>
    <name evidence="8" type="ORF">B9Z55_014826</name>
</gene>
<feature type="coiled-coil region" evidence="5">
    <location>
        <begin position="79"/>
        <end position="106"/>
    </location>
</feature>
<name>A0A2G5U7G4_9PELO</name>
<evidence type="ECO:0000313" key="8">
    <source>
        <dbReference type="EMBL" id="PIC35475.1"/>
    </source>
</evidence>
<dbReference type="InterPro" id="IPR012919">
    <property type="entry name" value="SUN_dom"/>
</dbReference>
<dbReference type="GO" id="GO:0043495">
    <property type="term" value="F:protein-membrane adaptor activity"/>
    <property type="evidence" value="ECO:0007669"/>
    <property type="project" value="TreeGrafter"/>
</dbReference>
<dbReference type="Proteomes" id="UP000230233">
    <property type="component" value="Chromosome IV"/>
</dbReference>